<dbReference type="EMBL" id="JAIPUX010005290">
    <property type="protein sequence ID" value="KAH0617065.1"/>
    <property type="molecule type" value="Genomic_DNA"/>
</dbReference>
<reference evidence="1 2" key="1">
    <citation type="journal article" date="2022" name="Gigascience">
        <title>A chromosome-level genome assembly and annotation of the desert horned lizard, Phrynosoma platyrhinos, provides insight into chromosomal rearrangements among reptiles.</title>
        <authorList>
            <person name="Koochekian N."/>
            <person name="Ascanio A."/>
            <person name="Farleigh K."/>
            <person name="Card D.C."/>
            <person name="Schield D.R."/>
            <person name="Castoe T.A."/>
            <person name="Jezkova T."/>
        </authorList>
    </citation>
    <scope>NUCLEOTIDE SEQUENCE [LARGE SCALE GENOMIC DNA]</scope>
    <source>
        <strain evidence="1">NK-2021</strain>
    </source>
</reference>
<evidence type="ECO:0000313" key="1">
    <source>
        <dbReference type="EMBL" id="KAH0617065.1"/>
    </source>
</evidence>
<name>A0ABQ7SI79_PHRPL</name>
<evidence type="ECO:0000313" key="2">
    <source>
        <dbReference type="Proteomes" id="UP000826234"/>
    </source>
</evidence>
<sequence>MAFAPMVMRLHCGASPLQPDADDWEKEQDT</sequence>
<proteinExistence type="predicted"/>
<dbReference type="Proteomes" id="UP000826234">
    <property type="component" value="Unassembled WGS sequence"/>
</dbReference>
<keyword evidence="2" id="KW-1185">Reference proteome</keyword>
<gene>
    <name evidence="1" type="ORF">JD844_028680</name>
</gene>
<organism evidence="1 2">
    <name type="scientific">Phrynosoma platyrhinos</name>
    <name type="common">Desert horned lizard</name>
    <dbReference type="NCBI Taxonomy" id="52577"/>
    <lineage>
        <taxon>Eukaryota</taxon>
        <taxon>Metazoa</taxon>
        <taxon>Chordata</taxon>
        <taxon>Craniata</taxon>
        <taxon>Vertebrata</taxon>
        <taxon>Euteleostomi</taxon>
        <taxon>Lepidosauria</taxon>
        <taxon>Squamata</taxon>
        <taxon>Bifurcata</taxon>
        <taxon>Unidentata</taxon>
        <taxon>Episquamata</taxon>
        <taxon>Toxicofera</taxon>
        <taxon>Iguania</taxon>
        <taxon>Phrynosomatidae</taxon>
        <taxon>Phrynosomatinae</taxon>
        <taxon>Phrynosoma</taxon>
    </lineage>
</organism>
<protein>
    <submittedName>
        <fullName evidence="1">Uncharacterized protein</fullName>
    </submittedName>
</protein>
<accession>A0ABQ7SI79</accession>
<comment type="caution">
    <text evidence="1">The sequence shown here is derived from an EMBL/GenBank/DDBJ whole genome shotgun (WGS) entry which is preliminary data.</text>
</comment>